<dbReference type="GO" id="GO:0051015">
    <property type="term" value="F:actin filament binding"/>
    <property type="evidence" value="ECO:0007669"/>
    <property type="project" value="TreeGrafter"/>
</dbReference>
<protein>
    <submittedName>
        <fullName evidence="3">Uncharacterized protein</fullName>
    </submittedName>
</protein>
<dbReference type="Proteomes" id="UP000241769">
    <property type="component" value="Unassembled WGS sequence"/>
</dbReference>
<dbReference type="AlphaFoldDB" id="A0A2P6NZZ2"/>
<reference evidence="3 4" key="1">
    <citation type="journal article" date="2018" name="Genome Biol. Evol.">
        <title>Multiple Roots of Fruiting Body Formation in Amoebozoa.</title>
        <authorList>
            <person name="Hillmann F."/>
            <person name="Forbes G."/>
            <person name="Novohradska S."/>
            <person name="Ferling I."/>
            <person name="Riege K."/>
            <person name="Groth M."/>
            <person name="Westermann M."/>
            <person name="Marz M."/>
            <person name="Spaller T."/>
            <person name="Winckler T."/>
            <person name="Schaap P."/>
            <person name="Glockner G."/>
        </authorList>
    </citation>
    <scope>NUCLEOTIDE SEQUENCE [LARGE SCALE GENOMIC DNA]</scope>
    <source>
        <strain evidence="3 4">Jena</strain>
    </source>
</reference>
<evidence type="ECO:0000313" key="3">
    <source>
        <dbReference type="EMBL" id="PRP89498.1"/>
    </source>
</evidence>
<dbReference type="OrthoDB" id="21595at2759"/>
<dbReference type="InterPro" id="IPR036872">
    <property type="entry name" value="CH_dom_sf"/>
</dbReference>
<organism evidence="3 4">
    <name type="scientific">Planoprotostelium fungivorum</name>
    <dbReference type="NCBI Taxonomy" id="1890364"/>
    <lineage>
        <taxon>Eukaryota</taxon>
        <taxon>Amoebozoa</taxon>
        <taxon>Evosea</taxon>
        <taxon>Variosea</taxon>
        <taxon>Cavosteliida</taxon>
        <taxon>Cavosteliaceae</taxon>
        <taxon>Planoprotostelium</taxon>
    </lineage>
</organism>
<sequence length="440" mass="49674">MSSAASRIEEATAFISETLKEKLVPAEFGIKLRSGILLCSIKINLSDRPFPQMENIAAYVQVCRQLGVPESAIFVTIDLFEMRDVDQVARNVIAVKRVTEKPATISHSRAVSRKPSGEATVLVSPRVRMLREATPVVVEASPNMTEEKPKIVEIEVNRTPKASPAQPPIPLSSSRERVTPKSIINWINHSSSRENNVKRSSSRTMSNAPPAPVIAPRRKAEETKIVNTISHDRKEDIIADILSFERAKQQTLPQQKAPAALMEGQWTGSHIPDEIMDLRDIVRNSSYDFLLEDLNALLDKFPTPPTVNTVYNPPEPITAATPSERLDRSKSTDANHPIQAEMEAFEKAEFQRMLKESAKLKMQQKAEAREKLMRNRLEQDKQRQARAKAEQNYGRHSLRSQQRFIYNTSPKEECAIMKASIDLQKFVEIERRKSESFGTQ</sequence>
<feature type="region of interest" description="Disordered" evidence="2">
    <location>
        <begin position="307"/>
        <end position="331"/>
    </location>
</feature>
<keyword evidence="4" id="KW-1185">Reference proteome</keyword>
<accession>A0A2P6NZZ2</accession>
<evidence type="ECO:0000256" key="1">
    <source>
        <dbReference type="SAM" id="Coils"/>
    </source>
</evidence>
<dbReference type="SUPFAM" id="SSF47576">
    <property type="entry name" value="Calponin-homology domain, CH-domain"/>
    <property type="match status" value="1"/>
</dbReference>
<dbReference type="STRING" id="1890364.A0A2P6NZZ2"/>
<gene>
    <name evidence="3" type="ORF">PROFUN_01361</name>
</gene>
<feature type="region of interest" description="Disordered" evidence="2">
    <location>
        <begin position="191"/>
        <end position="212"/>
    </location>
</feature>
<keyword evidence="1" id="KW-0175">Coiled coil</keyword>
<dbReference type="PANTHER" id="PTHR47385:SF14">
    <property type="entry name" value="TRANSGELIN"/>
    <property type="match status" value="1"/>
</dbReference>
<comment type="caution">
    <text evidence="3">The sequence shown here is derived from an EMBL/GenBank/DDBJ whole genome shotgun (WGS) entry which is preliminary data.</text>
</comment>
<dbReference type="GO" id="GO:0007015">
    <property type="term" value="P:actin filament organization"/>
    <property type="evidence" value="ECO:0007669"/>
    <property type="project" value="TreeGrafter"/>
</dbReference>
<dbReference type="PANTHER" id="PTHR47385">
    <property type="entry name" value="CALPONIN"/>
    <property type="match status" value="1"/>
</dbReference>
<dbReference type="InParanoid" id="A0A2P6NZZ2"/>
<evidence type="ECO:0000256" key="2">
    <source>
        <dbReference type="SAM" id="MobiDB-lite"/>
    </source>
</evidence>
<evidence type="ECO:0000313" key="4">
    <source>
        <dbReference type="Proteomes" id="UP000241769"/>
    </source>
</evidence>
<feature type="coiled-coil region" evidence="1">
    <location>
        <begin position="355"/>
        <end position="383"/>
    </location>
</feature>
<dbReference type="Gene3D" id="1.10.418.10">
    <property type="entry name" value="Calponin-like domain"/>
    <property type="match status" value="1"/>
</dbReference>
<feature type="compositionally biased region" description="Polar residues" evidence="2">
    <location>
        <begin position="198"/>
        <end position="207"/>
    </location>
</feature>
<dbReference type="EMBL" id="MDYQ01000003">
    <property type="protein sequence ID" value="PRP89498.1"/>
    <property type="molecule type" value="Genomic_DNA"/>
</dbReference>
<name>A0A2P6NZZ2_9EUKA</name>
<dbReference type="GO" id="GO:0015629">
    <property type="term" value="C:actin cytoskeleton"/>
    <property type="evidence" value="ECO:0007669"/>
    <property type="project" value="TreeGrafter"/>
</dbReference>
<proteinExistence type="predicted"/>
<dbReference type="InterPro" id="IPR050606">
    <property type="entry name" value="Calponin-like"/>
</dbReference>